<gene>
    <name evidence="2" type="ORF">HGA13_14305</name>
</gene>
<organism evidence="2 3">
    <name type="scientific">Nocardia speluncae</name>
    <dbReference type="NCBI Taxonomy" id="419477"/>
    <lineage>
        <taxon>Bacteria</taxon>
        <taxon>Bacillati</taxon>
        <taxon>Actinomycetota</taxon>
        <taxon>Actinomycetes</taxon>
        <taxon>Mycobacteriales</taxon>
        <taxon>Nocardiaceae</taxon>
        <taxon>Nocardia</taxon>
    </lineage>
</organism>
<sequence length="454" mass="45483">MSDEDYPGGIGATGPGLSIDPGSVEDRLASQTSLSGAQHFGSQLSHDGQDPAYITQMELFEGLSHEEIYAKVSEMTPGVMHTVADAYKSVANSLGGALFGSLLSIQRELSDGMAGEFADAANQASRRFFDQATDVQEVINAVGMRIHAAAYGAEVVKKSVPPPPTQGTVPGGTAVTTSVNNPFQVAETVVGAADPAAQAAFDAYKEDQRLAAVEVMNTAYKPTYQPAGEGVPTFVPVQMPGDQPGPAGPNGTTSNGPGGTTSGPGTQAPDGENPGQDEPGEQPQETPGSTEEPQATTASGTENPTTQQPGTTAGSPAGDPPRTTSSATTPGSPGVPSGTPGSPGMPGGAPPQNQAPGKTVPGAPGGAPNVPAGGPAAAAAAAGSSRGMSGMPGMMGGGGAGAKRGEDDEEHKVPDYLIHDREEELFGARPRLLDGVLGGDAPAAQPSDDRGDRR</sequence>
<feature type="compositionally biased region" description="Polar residues" evidence="1">
    <location>
        <begin position="283"/>
        <end position="314"/>
    </location>
</feature>
<evidence type="ECO:0008006" key="4">
    <source>
        <dbReference type="Google" id="ProtNLM"/>
    </source>
</evidence>
<feature type="region of interest" description="Disordered" evidence="1">
    <location>
        <begin position="224"/>
        <end position="411"/>
    </location>
</feature>
<dbReference type="Proteomes" id="UP000565715">
    <property type="component" value="Unassembled WGS sequence"/>
</dbReference>
<comment type="caution">
    <text evidence="2">The sequence shown here is derived from an EMBL/GenBank/DDBJ whole genome shotgun (WGS) entry which is preliminary data.</text>
</comment>
<proteinExistence type="predicted"/>
<feature type="compositionally biased region" description="Low complexity" evidence="1">
    <location>
        <begin position="320"/>
        <end position="342"/>
    </location>
</feature>
<feature type="compositionally biased region" description="Polar residues" evidence="1">
    <location>
        <begin position="29"/>
        <end position="46"/>
    </location>
</feature>
<accession>A0A846XI22</accession>
<dbReference type="InterPro" id="IPR038332">
    <property type="entry name" value="PPE_sf"/>
</dbReference>
<dbReference type="Gene3D" id="1.20.1260.20">
    <property type="entry name" value="PPE superfamily"/>
    <property type="match status" value="1"/>
</dbReference>
<dbReference type="RefSeq" id="WP_068043161.1">
    <property type="nucleotide sequence ID" value="NZ_JAAXOO010000003.1"/>
</dbReference>
<feature type="compositionally biased region" description="Low complexity" evidence="1">
    <location>
        <begin position="366"/>
        <end position="392"/>
    </location>
</feature>
<dbReference type="AlphaFoldDB" id="A0A846XI22"/>
<evidence type="ECO:0000313" key="3">
    <source>
        <dbReference type="Proteomes" id="UP000565715"/>
    </source>
</evidence>
<dbReference type="EMBL" id="JAAXOO010000003">
    <property type="protein sequence ID" value="NKY34243.1"/>
    <property type="molecule type" value="Genomic_DNA"/>
</dbReference>
<evidence type="ECO:0000256" key="1">
    <source>
        <dbReference type="SAM" id="MobiDB-lite"/>
    </source>
</evidence>
<name>A0A846XI22_9NOCA</name>
<protein>
    <recommendedName>
        <fullName evidence="4">PPE family protein</fullName>
    </recommendedName>
</protein>
<feature type="region of interest" description="Disordered" evidence="1">
    <location>
        <begin position="1"/>
        <end position="47"/>
    </location>
</feature>
<feature type="region of interest" description="Disordered" evidence="1">
    <location>
        <begin position="433"/>
        <end position="454"/>
    </location>
</feature>
<feature type="compositionally biased region" description="Gly residues" evidence="1">
    <location>
        <begin position="393"/>
        <end position="402"/>
    </location>
</feature>
<keyword evidence="3" id="KW-1185">Reference proteome</keyword>
<evidence type="ECO:0000313" key="2">
    <source>
        <dbReference type="EMBL" id="NKY34243.1"/>
    </source>
</evidence>
<reference evidence="2 3" key="1">
    <citation type="submission" date="2020-04" db="EMBL/GenBank/DDBJ databases">
        <title>MicrobeNet Type strains.</title>
        <authorList>
            <person name="Nicholson A.C."/>
        </authorList>
    </citation>
    <scope>NUCLEOTIDE SEQUENCE [LARGE SCALE GENOMIC DNA]</scope>
    <source>
        <strain evidence="2 3">DSM 45078</strain>
    </source>
</reference>